<evidence type="ECO:0000313" key="4">
    <source>
        <dbReference type="Proteomes" id="UP001642409"/>
    </source>
</evidence>
<dbReference type="EMBL" id="CATOUU010001035">
    <property type="protein sequence ID" value="CAI9968322.1"/>
    <property type="molecule type" value="Genomic_DNA"/>
</dbReference>
<dbReference type="AlphaFoldDB" id="A0AA86UX68"/>
<proteinExistence type="predicted"/>
<name>A0AA86UX68_9EUKA</name>
<dbReference type="Proteomes" id="UP001642409">
    <property type="component" value="Unassembled WGS sequence"/>
</dbReference>
<dbReference type="SUPFAM" id="SSF50985">
    <property type="entry name" value="RCC1/BLIP-II"/>
    <property type="match status" value="1"/>
</dbReference>
<keyword evidence="1" id="KW-1133">Transmembrane helix</keyword>
<keyword evidence="1" id="KW-0812">Transmembrane</keyword>
<organism evidence="2">
    <name type="scientific">Hexamita inflata</name>
    <dbReference type="NCBI Taxonomy" id="28002"/>
    <lineage>
        <taxon>Eukaryota</taxon>
        <taxon>Metamonada</taxon>
        <taxon>Diplomonadida</taxon>
        <taxon>Hexamitidae</taxon>
        <taxon>Hexamitinae</taxon>
        <taxon>Hexamita</taxon>
    </lineage>
</organism>
<sequence>MLIILQSCIQATISVTGNNDQQTFNTKKLYFDLYTQLQLPLEVTKVELLHKQIMIYENDTAFTTSLVRDCEISTGPFNTLQNVSLNTIFQNMSVKQYAKDGNYMIVLLQNNTIFYFDLLKSTFKNIMCVNQLDTSIIPKTEIYLGVGIIFNVSYVITDKNIYYIGDCDAGYCGLTSLAANSPIITGYQSSLTKLFIPAAITQIKTFQFFDYNLAIFAQDDSVYVLGNDSNVTCEFNNDINRGNVMVQLLAQPTKRVSFSASGLLLLTNAGDLYFCGHDLRALQSKTDAGPVYAIVKTLTKLPHVADVVDMCTQKWGWLLLKSNTVYFKGQGFNGSTGSSDDSFYSDTDFQKTKASLDGYNRIICNNDQSVLFEEKVLVNSKAGMNFLFSMLAILGVDLVGILINSIFCSRKRKQLRKGMAPLIRRD</sequence>
<reference evidence="3 4" key="2">
    <citation type="submission" date="2024-07" db="EMBL/GenBank/DDBJ databases">
        <authorList>
            <person name="Akdeniz Z."/>
        </authorList>
    </citation>
    <scope>NUCLEOTIDE SEQUENCE [LARGE SCALE GENOMIC DNA]</scope>
</reference>
<dbReference type="Gene3D" id="2.130.10.30">
    <property type="entry name" value="Regulator of chromosome condensation 1/beta-lactamase-inhibitor protein II"/>
    <property type="match status" value="1"/>
</dbReference>
<keyword evidence="1" id="KW-0472">Membrane</keyword>
<comment type="caution">
    <text evidence="2">The sequence shown here is derived from an EMBL/GenBank/DDBJ whole genome shotgun (WGS) entry which is preliminary data.</text>
</comment>
<dbReference type="EMBL" id="CAXDID020000152">
    <property type="protein sequence ID" value="CAL6041935.1"/>
    <property type="molecule type" value="Genomic_DNA"/>
</dbReference>
<evidence type="ECO:0000256" key="1">
    <source>
        <dbReference type="SAM" id="Phobius"/>
    </source>
</evidence>
<evidence type="ECO:0000313" key="3">
    <source>
        <dbReference type="EMBL" id="CAL6041935.1"/>
    </source>
</evidence>
<accession>A0AA86UX68</accession>
<protein>
    <submittedName>
        <fullName evidence="2">Regulator of chromosome condensation (RCC1) repeat-containing protein</fullName>
    </submittedName>
    <submittedName>
        <fullName evidence="3">Regulator_of chromosome condensation (RCC1) repeat-containing protein</fullName>
    </submittedName>
</protein>
<keyword evidence="4" id="KW-1185">Reference proteome</keyword>
<gene>
    <name evidence="3" type="ORF">HINF_LOCUS39350</name>
    <name evidence="2" type="ORF">HINF_LOCUS55967</name>
</gene>
<reference evidence="2" key="1">
    <citation type="submission" date="2023-06" db="EMBL/GenBank/DDBJ databases">
        <authorList>
            <person name="Kurt Z."/>
        </authorList>
    </citation>
    <scope>NUCLEOTIDE SEQUENCE</scope>
</reference>
<evidence type="ECO:0000313" key="2">
    <source>
        <dbReference type="EMBL" id="CAI9968322.1"/>
    </source>
</evidence>
<dbReference type="InterPro" id="IPR009091">
    <property type="entry name" value="RCC1/BLIP-II"/>
</dbReference>
<feature type="transmembrane region" description="Helical" evidence="1">
    <location>
        <begin position="386"/>
        <end position="407"/>
    </location>
</feature>